<protein>
    <submittedName>
        <fullName evidence="3">Glycosyltransferase family 9 protein</fullName>
    </submittedName>
</protein>
<comment type="caution">
    <text evidence="3">The sequence shown here is derived from an EMBL/GenBank/DDBJ whole genome shotgun (WGS) entry which is preliminary data.</text>
</comment>
<dbReference type="SUPFAM" id="SSF53756">
    <property type="entry name" value="UDP-Glycosyltransferase/glycogen phosphorylase"/>
    <property type="match status" value="1"/>
</dbReference>
<reference evidence="3 4" key="1">
    <citation type="journal article" date="2024" name="Chem. Sci.">
        <title>Discovery of megapolipeptins by genome mining of a Burkholderiales bacteria collection.</title>
        <authorList>
            <person name="Paulo B.S."/>
            <person name="Recchia M.J.J."/>
            <person name="Lee S."/>
            <person name="Fergusson C.H."/>
            <person name="Romanowski S.B."/>
            <person name="Hernandez A."/>
            <person name="Krull N."/>
            <person name="Liu D.Y."/>
            <person name="Cavanagh H."/>
            <person name="Bos A."/>
            <person name="Gray C.A."/>
            <person name="Murphy B.T."/>
            <person name="Linington R.G."/>
            <person name="Eustaquio A.S."/>
        </authorList>
    </citation>
    <scope>NUCLEOTIDE SEQUENCE [LARGE SCALE GENOMIC DNA]</scope>
    <source>
        <strain evidence="3 4">RL21-008-BIB-B</strain>
    </source>
</reference>
<keyword evidence="4" id="KW-1185">Reference proteome</keyword>
<dbReference type="Pfam" id="PF01075">
    <property type="entry name" value="Glyco_transf_9"/>
    <property type="match status" value="1"/>
</dbReference>
<evidence type="ECO:0000256" key="2">
    <source>
        <dbReference type="ARBA" id="ARBA00022679"/>
    </source>
</evidence>
<sequence>MSTQFVPPELLQKTDKVLFVAHLAIGDFTYMEACFKAFHQAYPHIQIDIWVDEVRRTYDFRQWQGLKKYSLFDWLDAVPYFGTIYKETYSPFVMLRSLLRARSQQYALVVSFGLSHRTFYARLIRWISGNGFLAAIENRYKPPRRYRPPNIFKHWVFARLNARLPERPKNAEHVSEVYAGWFRQLFGLDISHIDRFPSLAIPTVWSDDATRRLQQWGISGKDQRQTRLVFVNPVSKQDVRCWTVQKALELIDEMRKLEQWSESDFILNTVPEQWDETKAILESHPLRSKVRLFSATDNFFQLPAILSQCDLIISVETAVMHLANAVGVPVIALMRQHTPEWMPIDKKNSRVVMTLEYDDCVQDISLSRVIEILPNAANMTW</sequence>
<organism evidence="3 4">
    <name type="scientific">Herbaspirillum rhizosphaerae</name>
    <dbReference type="NCBI Taxonomy" id="346179"/>
    <lineage>
        <taxon>Bacteria</taxon>
        <taxon>Pseudomonadati</taxon>
        <taxon>Pseudomonadota</taxon>
        <taxon>Betaproteobacteria</taxon>
        <taxon>Burkholderiales</taxon>
        <taxon>Oxalobacteraceae</taxon>
        <taxon>Herbaspirillum</taxon>
    </lineage>
</organism>
<dbReference type="EMBL" id="JAQQFR010000003">
    <property type="protein sequence ID" value="MFL9877713.1"/>
    <property type="molecule type" value="Genomic_DNA"/>
</dbReference>
<dbReference type="RefSeq" id="WP_408166164.1">
    <property type="nucleotide sequence ID" value="NZ_JAQQFR010000003.1"/>
</dbReference>
<keyword evidence="2" id="KW-0808">Transferase</keyword>
<evidence type="ECO:0000313" key="4">
    <source>
        <dbReference type="Proteomes" id="UP001629214"/>
    </source>
</evidence>
<dbReference type="Proteomes" id="UP001629214">
    <property type="component" value="Unassembled WGS sequence"/>
</dbReference>
<gene>
    <name evidence="3" type="ORF">PQR63_04955</name>
</gene>
<accession>A0ABW8Z5V5</accession>
<dbReference type="PANTHER" id="PTHR30160">
    <property type="entry name" value="TETRAACYLDISACCHARIDE 4'-KINASE-RELATED"/>
    <property type="match status" value="1"/>
</dbReference>
<proteinExistence type="predicted"/>
<dbReference type="InterPro" id="IPR002201">
    <property type="entry name" value="Glyco_trans_9"/>
</dbReference>
<keyword evidence="1" id="KW-0328">Glycosyltransferase</keyword>
<dbReference type="InterPro" id="IPR051199">
    <property type="entry name" value="LPS_LOS_Heptosyltrfase"/>
</dbReference>
<evidence type="ECO:0000313" key="3">
    <source>
        <dbReference type="EMBL" id="MFL9877713.1"/>
    </source>
</evidence>
<dbReference type="PANTHER" id="PTHR30160:SF15">
    <property type="entry name" value="GLYCOSYLTRANSFERASE HI_0523-RELATED"/>
    <property type="match status" value="1"/>
</dbReference>
<dbReference type="Gene3D" id="3.40.50.2000">
    <property type="entry name" value="Glycogen Phosphorylase B"/>
    <property type="match status" value="2"/>
</dbReference>
<evidence type="ECO:0000256" key="1">
    <source>
        <dbReference type="ARBA" id="ARBA00022676"/>
    </source>
</evidence>
<name>A0ABW8Z5V5_9BURK</name>